<dbReference type="InterPro" id="IPR018086">
    <property type="entry name" value="NADH_UbQ_OxRdtase_su1_CS"/>
</dbReference>
<dbReference type="Pfam" id="PF00146">
    <property type="entry name" value="NADHdh"/>
    <property type="match status" value="1"/>
</dbReference>
<reference evidence="10" key="1">
    <citation type="journal article" date="2010" name="BMC Genomics">
        <title>Sessile snails, dynamic genomes: gene rearrangements within the mitochondrial genome of a family of caenogastropod molluscs.</title>
        <authorList>
            <person name="Rawlings T.A."/>
            <person name="MacInnis M.J."/>
            <person name="Bieler R."/>
            <person name="Boore J.L."/>
            <person name="Collins T.M."/>
        </authorList>
    </citation>
    <scope>NUCLEOTIDE SEQUENCE</scope>
    <source>
        <tissue evidence="10">Foot</tissue>
    </source>
</reference>
<dbReference type="PANTHER" id="PTHR11432">
    <property type="entry name" value="NADH DEHYDROGENASE SUBUNIT 1"/>
    <property type="match status" value="1"/>
</dbReference>
<proteinExistence type="inferred from homology"/>
<keyword evidence="6 9" id="KW-0472">Membrane</keyword>
<dbReference type="GO" id="GO:0003954">
    <property type="term" value="F:NADH dehydrogenase activity"/>
    <property type="evidence" value="ECO:0007669"/>
    <property type="project" value="TreeGrafter"/>
</dbReference>
<feature type="transmembrane region" description="Helical" evidence="9">
    <location>
        <begin position="141"/>
        <end position="166"/>
    </location>
</feature>
<feature type="transmembrane region" description="Helical" evidence="9">
    <location>
        <begin position="292"/>
        <end position="310"/>
    </location>
</feature>
<sequence length="311" mass="34688">MMSVMSLMFTYISVILAVAFFTLLERKSLSYIQVRKGPNKVGLAGFPQPMADALKLLSKESVLPNVSNSLIFLIAPVFSFFLAMMLWQLYPMLLETSLFSWGVLFFLCVTAMNVYGTLLAGWSSNSKYALLGALRGVAQTISYEVSMALVLLFPLFISSSMSFLSIMENQNKCWITFLMVPMFFVWLLTCVAETNRAPLDFAEGESELVSGFNIEYGGTGFALIFLAEYANILLMSLLSSILFLGGPFILGVKSSSLVVLKILLVSFMFIWARGSYPRLRYDLLMDLTWKGFLPFGLSMLLLLVSVLSILE</sequence>
<evidence type="ECO:0000256" key="8">
    <source>
        <dbReference type="RuleBase" id="RU000473"/>
    </source>
</evidence>
<organism evidence="10">
    <name type="scientific">Petaloconchus erectus</name>
    <dbReference type="NCBI Taxonomy" id="766169"/>
    <lineage>
        <taxon>Eukaryota</taxon>
        <taxon>Metazoa</taxon>
        <taxon>Spiralia</taxon>
        <taxon>Lophotrochozoa</taxon>
        <taxon>Mollusca</taxon>
        <taxon>Gastropoda</taxon>
        <taxon>Caenogastropoda</taxon>
        <taxon>Littorinimorpha</taxon>
        <taxon>Vermetoidea</taxon>
        <taxon>Vermetidae</taxon>
        <taxon>Petaloconchus</taxon>
    </lineage>
</organism>
<feature type="transmembrane region" description="Helical" evidence="9">
    <location>
        <begin position="98"/>
        <end position="121"/>
    </location>
</feature>
<accession>E2FLW2</accession>
<evidence type="ECO:0000256" key="9">
    <source>
        <dbReference type="SAM" id="Phobius"/>
    </source>
</evidence>
<dbReference type="GO" id="GO:0008137">
    <property type="term" value="F:NADH dehydrogenase (ubiquinone) activity"/>
    <property type="evidence" value="ECO:0007669"/>
    <property type="project" value="UniProtKB-EC"/>
</dbReference>
<keyword evidence="8 10" id="KW-0496">Mitochondrion</keyword>
<keyword evidence="7" id="KW-0520">NAD</keyword>
<evidence type="ECO:0000256" key="7">
    <source>
        <dbReference type="RuleBase" id="RU000471"/>
    </source>
</evidence>
<dbReference type="HAMAP" id="MF_01350">
    <property type="entry name" value="NDH1_NuoH"/>
    <property type="match status" value="1"/>
</dbReference>
<feature type="transmembrane region" description="Helical" evidence="9">
    <location>
        <begin position="256"/>
        <end position="272"/>
    </location>
</feature>
<comment type="similarity">
    <text evidence="2 7">Belongs to the complex I subunit 1 family.</text>
</comment>
<geneLocation type="mitochondrion" evidence="10"/>
<dbReference type="EMBL" id="HM174257">
    <property type="protein sequence ID" value="ADI79428.1"/>
    <property type="molecule type" value="Genomic_DNA"/>
</dbReference>
<keyword evidence="4 7" id="KW-0812">Transmembrane</keyword>
<evidence type="ECO:0000256" key="2">
    <source>
        <dbReference type="ARBA" id="ARBA00010535"/>
    </source>
</evidence>
<dbReference type="InterPro" id="IPR001694">
    <property type="entry name" value="NADH_UbQ_OxRdtase_su1/FPO"/>
</dbReference>
<dbReference type="EC" id="7.1.1.2" evidence="8"/>
<comment type="subcellular location">
    <subcellularLocation>
        <location evidence="1">Membrane</location>
        <topology evidence="1">Multi-pass membrane protein</topology>
    </subcellularLocation>
    <subcellularLocation>
        <location evidence="7">Mitochondrion inner membrane</location>
        <topology evidence="7">Multi-pass membrane protein</topology>
    </subcellularLocation>
</comment>
<dbReference type="PROSITE" id="PS00667">
    <property type="entry name" value="COMPLEX1_ND1_1"/>
    <property type="match status" value="1"/>
</dbReference>
<evidence type="ECO:0000256" key="3">
    <source>
        <dbReference type="ARBA" id="ARBA00021009"/>
    </source>
</evidence>
<dbReference type="AlphaFoldDB" id="E2FLW2"/>
<evidence type="ECO:0000256" key="5">
    <source>
        <dbReference type="ARBA" id="ARBA00022989"/>
    </source>
</evidence>
<keyword evidence="8" id="KW-0830">Ubiquinone</keyword>
<gene>
    <name evidence="10" type="primary">ND1</name>
</gene>
<feature type="transmembrane region" description="Helical" evidence="9">
    <location>
        <begin position="66"/>
        <end position="86"/>
    </location>
</feature>
<dbReference type="PANTHER" id="PTHR11432:SF3">
    <property type="entry name" value="NADH-UBIQUINONE OXIDOREDUCTASE CHAIN 1"/>
    <property type="match status" value="1"/>
</dbReference>
<name>E2FLW2_9CAEN</name>
<evidence type="ECO:0000256" key="6">
    <source>
        <dbReference type="ARBA" id="ARBA00023136"/>
    </source>
</evidence>
<evidence type="ECO:0000256" key="1">
    <source>
        <dbReference type="ARBA" id="ARBA00004141"/>
    </source>
</evidence>
<evidence type="ECO:0000313" key="10">
    <source>
        <dbReference type="EMBL" id="ADI79428.1"/>
    </source>
</evidence>
<feature type="transmembrane region" description="Helical" evidence="9">
    <location>
        <begin position="173"/>
        <end position="194"/>
    </location>
</feature>
<dbReference type="GO" id="GO:0009060">
    <property type="term" value="P:aerobic respiration"/>
    <property type="evidence" value="ECO:0007669"/>
    <property type="project" value="TreeGrafter"/>
</dbReference>
<protein>
    <recommendedName>
        <fullName evidence="3 8">NADH-ubiquinone oxidoreductase chain 1</fullName>
        <ecNumber evidence="8">7.1.1.2</ecNumber>
    </recommendedName>
</protein>
<keyword evidence="5 9" id="KW-1133">Transmembrane helix</keyword>
<dbReference type="GO" id="GO:0005743">
    <property type="term" value="C:mitochondrial inner membrane"/>
    <property type="evidence" value="ECO:0007669"/>
    <property type="project" value="UniProtKB-SubCell"/>
</dbReference>
<feature type="transmembrane region" description="Helical" evidence="9">
    <location>
        <begin position="221"/>
        <end position="244"/>
    </location>
</feature>
<evidence type="ECO:0000256" key="4">
    <source>
        <dbReference type="ARBA" id="ARBA00022692"/>
    </source>
</evidence>
<comment type="catalytic activity">
    <reaction evidence="8">
        <text>a ubiquinone + NADH + 5 H(+)(in) = a ubiquinol + NAD(+) + 4 H(+)(out)</text>
        <dbReference type="Rhea" id="RHEA:29091"/>
        <dbReference type="Rhea" id="RHEA-COMP:9565"/>
        <dbReference type="Rhea" id="RHEA-COMP:9566"/>
        <dbReference type="ChEBI" id="CHEBI:15378"/>
        <dbReference type="ChEBI" id="CHEBI:16389"/>
        <dbReference type="ChEBI" id="CHEBI:17976"/>
        <dbReference type="ChEBI" id="CHEBI:57540"/>
        <dbReference type="ChEBI" id="CHEBI:57945"/>
        <dbReference type="EC" id="7.1.1.2"/>
    </reaction>
</comment>